<dbReference type="STRING" id="133385.A0A2T9YWT8"/>
<feature type="region of interest" description="Disordered" evidence="1">
    <location>
        <begin position="24"/>
        <end position="47"/>
    </location>
</feature>
<gene>
    <name evidence="3" type="ORF">BB561_000910</name>
</gene>
<feature type="chain" id="PRO_5015583095" evidence="2">
    <location>
        <begin position="24"/>
        <end position="214"/>
    </location>
</feature>
<evidence type="ECO:0000256" key="1">
    <source>
        <dbReference type="SAM" id="MobiDB-lite"/>
    </source>
</evidence>
<dbReference type="Proteomes" id="UP000245383">
    <property type="component" value="Unassembled WGS sequence"/>
</dbReference>
<organism evidence="3 4">
    <name type="scientific">Smittium simulii</name>
    <dbReference type="NCBI Taxonomy" id="133385"/>
    <lineage>
        <taxon>Eukaryota</taxon>
        <taxon>Fungi</taxon>
        <taxon>Fungi incertae sedis</taxon>
        <taxon>Zoopagomycota</taxon>
        <taxon>Kickxellomycotina</taxon>
        <taxon>Harpellomycetes</taxon>
        <taxon>Harpellales</taxon>
        <taxon>Legeriomycetaceae</taxon>
        <taxon>Smittium</taxon>
    </lineage>
</organism>
<dbReference type="OrthoDB" id="2435509at2759"/>
<accession>A0A2T9YWT8</accession>
<dbReference type="AlphaFoldDB" id="A0A2T9YWT8"/>
<comment type="caution">
    <text evidence="3">The sequence shown here is derived from an EMBL/GenBank/DDBJ whole genome shotgun (WGS) entry which is preliminary data.</text>
</comment>
<feature type="signal peptide" evidence="2">
    <location>
        <begin position="1"/>
        <end position="23"/>
    </location>
</feature>
<keyword evidence="4" id="KW-1185">Reference proteome</keyword>
<feature type="compositionally biased region" description="Low complexity" evidence="1">
    <location>
        <begin position="24"/>
        <end position="41"/>
    </location>
</feature>
<proteinExistence type="predicted"/>
<evidence type="ECO:0000313" key="4">
    <source>
        <dbReference type="Proteomes" id="UP000245383"/>
    </source>
</evidence>
<protein>
    <submittedName>
        <fullName evidence="3">Uncharacterized protein</fullName>
    </submittedName>
</protein>
<keyword evidence="2" id="KW-0732">Signal</keyword>
<dbReference type="EMBL" id="MBFR01000023">
    <property type="protein sequence ID" value="PVU96812.1"/>
    <property type="molecule type" value="Genomic_DNA"/>
</dbReference>
<evidence type="ECO:0000313" key="3">
    <source>
        <dbReference type="EMBL" id="PVU96812.1"/>
    </source>
</evidence>
<name>A0A2T9YWT8_9FUNG</name>
<evidence type="ECO:0000256" key="2">
    <source>
        <dbReference type="SAM" id="SignalP"/>
    </source>
</evidence>
<reference evidence="3 4" key="1">
    <citation type="journal article" date="2018" name="MBio">
        <title>Comparative Genomics Reveals the Core Gene Toolbox for the Fungus-Insect Symbiosis.</title>
        <authorList>
            <person name="Wang Y."/>
            <person name="Stata M."/>
            <person name="Wang W."/>
            <person name="Stajich J.E."/>
            <person name="White M.M."/>
            <person name="Moncalvo J.M."/>
        </authorList>
    </citation>
    <scope>NUCLEOTIDE SEQUENCE [LARGE SCALE GENOMIC DNA]</scope>
    <source>
        <strain evidence="3 4">SWE-8-4</strain>
    </source>
</reference>
<sequence length="214" mass="23352">MSVVYKTLILLFVLGLVLVSGQASSNSDSPSPTDSESSPKSQESNTSAEYALPTILTVTTPVNAPPILFELGTSVKLAWKIESNFLPVNKTVSIYASMPEGKPEYVDPSTRKPYTWDIATNITSDTVTWDTRTVTPKGINLSAIPGYKLIFYDSAVGRGNFTSFYTPLTFALFSSEYDRTNEGIPDTYDPSKATSVSPSLFCISMALLYTLFYA</sequence>